<dbReference type="InterPro" id="IPR010463">
    <property type="entry name" value="DUF1057"/>
</dbReference>
<proteinExistence type="predicted"/>
<gene>
    <name evidence="1" type="primary">AVEN_167262_1</name>
    <name evidence="1" type="ORF">CDAR_186871</name>
</gene>
<evidence type="ECO:0000313" key="1">
    <source>
        <dbReference type="EMBL" id="GIX98333.1"/>
    </source>
</evidence>
<evidence type="ECO:0008006" key="3">
    <source>
        <dbReference type="Google" id="ProtNLM"/>
    </source>
</evidence>
<evidence type="ECO:0000313" key="2">
    <source>
        <dbReference type="Proteomes" id="UP001054837"/>
    </source>
</evidence>
<dbReference type="InterPro" id="IPR029058">
    <property type="entry name" value="AB_hydrolase_fold"/>
</dbReference>
<dbReference type="PANTHER" id="PTHR47533">
    <property type="entry name" value="PROTEIN CBG21859"/>
    <property type="match status" value="1"/>
</dbReference>
<sequence>MKLKVNYLLYVRHVSHSVKKYGHIITTFTTFKRFKSFGNEHFQEHEICIKTCGNLYRRWREEKKFSHLPNGDLEFRVKYIDINQNPVLKARNSMPLVVAIHGAPGSYRDFSGLAFHLQQKARIIVPNFPGKFTPEEKAQFLKDFLAAISVSQIDALVVHSSGIYPGLQLCLDNNLVIKSLIMLCPGTYSYDMKATKHIKCMRMLVALSEKPLFLKVFQPLTPIILKLAKIPVRVENIWDPLLSMTCVVNGDVPQAKEKFHTLAQRGFPMLYAFSKDDKLIGKEMSYNLAYLLGASDADIHTYDKDGNITNKGKENSPLKVMVFESGSHYVFWKHPDIIYKAIEEFMEKL</sequence>
<keyword evidence="2" id="KW-1185">Reference proteome</keyword>
<dbReference type="AlphaFoldDB" id="A0AAV4PPS7"/>
<dbReference type="Gene3D" id="3.40.50.1820">
    <property type="entry name" value="alpha/beta hydrolase"/>
    <property type="match status" value="1"/>
</dbReference>
<organism evidence="1 2">
    <name type="scientific">Caerostris darwini</name>
    <dbReference type="NCBI Taxonomy" id="1538125"/>
    <lineage>
        <taxon>Eukaryota</taxon>
        <taxon>Metazoa</taxon>
        <taxon>Ecdysozoa</taxon>
        <taxon>Arthropoda</taxon>
        <taxon>Chelicerata</taxon>
        <taxon>Arachnida</taxon>
        <taxon>Araneae</taxon>
        <taxon>Araneomorphae</taxon>
        <taxon>Entelegynae</taxon>
        <taxon>Araneoidea</taxon>
        <taxon>Araneidae</taxon>
        <taxon>Caerostris</taxon>
    </lineage>
</organism>
<dbReference type="Pfam" id="PF06342">
    <property type="entry name" value="DUF1057"/>
    <property type="match status" value="1"/>
</dbReference>
<accession>A0AAV4PPS7</accession>
<comment type="caution">
    <text evidence="1">The sequence shown here is derived from an EMBL/GenBank/DDBJ whole genome shotgun (WGS) entry which is preliminary data.</text>
</comment>
<dbReference type="Proteomes" id="UP001054837">
    <property type="component" value="Unassembled WGS sequence"/>
</dbReference>
<dbReference type="EMBL" id="BPLQ01003141">
    <property type="protein sequence ID" value="GIX98333.1"/>
    <property type="molecule type" value="Genomic_DNA"/>
</dbReference>
<name>A0AAV4PPS7_9ARAC</name>
<dbReference type="PANTHER" id="PTHR47533:SF4">
    <property type="entry name" value="AB HYDROLASE-1 DOMAIN-CONTAINING PROTEIN"/>
    <property type="match status" value="1"/>
</dbReference>
<protein>
    <recommendedName>
        <fullName evidence="3">Alpha/beta hydrolase</fullName>
    </recommendedName>
</protein>
<dbReference type="SUPFAM" id="SSF53474">
    <property type="entry name" value="alpha/beta-Hydrolases"/>
    <property type="match status" value="1"/>
</dbReference>
<reference evidence="1 2" key="1">
    <citation type="submission" date="2021-06" db="EMBL/GenBank/DDBJ databases">
        <title>Caerostris darwini draft genome.</title>
        <authorList>
            <person name="Kono N."/>
            <person name="Arakawa K."/>
        </authorList>
    </citation>
    <scope>NUCLEOTIDE SEQUENCE [LARGE SCALE GENOMIC DNA]</scope>
</reference>